<feature type="transmembrane region" description="Helical" evidence="1">
    <location>
        <begin position="12"/>
        <end position="31"/>
    </location>
</feature>
<evidence type="ECO:0000256" key="1">
    <source>
        <dbReference type="SAM" id="Phobius"/>
    </source>
</evidence>
<name>M1Z7Q2_9FIRM</name>
<proteinExistence type="predicted"/>
<keyword evidence="3" id="KW-1185">Reference proteome</keyword>
<dbReference type="RefSeq" id="WP_005583310.1">
    <property type="nucleotide sequence ID" value="NZ_LT669839.1"/>
</dbReference>
<gene>
    <name evidence="2" type="ORF">CUESP1_2551</name>
</gene>
<keyword evidence="1" id="KW-1133">Transmembrane helix</keyword>
<dbReference type="Proteomes" id="UP000245423">
    <property type="component" value="Chromosome 1"/>
</dbReference>
<dbReference type="HOGENOM" id="CLU_133627_0_0_9"/>
<evidence type="ECO:0000313" key="2">
    <source>
        <dbReference type="EMBL" id="SHD77897.1"/>
    </source>
</evidence>
<organism evidence="2 3">
    <name type="scientific">[Clostridium] ultunense Esp</name>
    <dbReference type="NCBI Taxonomy" id="1288971"/>
    <lineage>
        <taxon>Bacteria</taxon>
        <taxon>Bacillati</taxon>
        <taxon>Bacillota</taxon>
        <taxon>Tissierellia</taxon>
        <taxon>Tissierellales</taxon>
        <taxon>Tepidimicrobiaceae</taxon>
        <taxon>Schnuerera</taxon>
    </lineage>
</organism>
<dbReference type="AlphaFoldDB" id="M1Z7Q2"/>
<dbReference type="CDD" id="cd20335">
    <property type="entry name" value="BRcat_RBR"/>
    <property type="match status" value="1"/>
</dbReference>
<keyword evidence="1" id="KW-0812">Transmembrane</keyword>
<accession>M1Z7Q2</accession>
<keyword evidence="1" id="KW-0472">Membrane</keyword>
<evidence type="ECO:0000313" key="3">
    <source>
        <dbReference type="Proteomes" id="UP000245423"/>
    </source>
</evidence>
<dbReference type="EMBL" id="LT669839">
    <property type="protein sequence ID" value="SHD77897.1"/>
    <property type="molecule type" value="Genomic_DNA"/>
</dbReference>
<sequence>MNWFKKLMAGRYGGDQLSMILIILSLLLTFIGQLTKIQILLLISYIPLGISIYRIFSKDISKRRMENYKFAMFISPIYAWFKRTENRMKDRKTHRYFKCPNCKSKLRLPKGKGKIMITCPKCKTKFSKTT</sequence>
<dbReference type="OrthoDB" id="3174166at2"/>
<protein>
    <submittedName>
        <fullName evidence="2">Zn-finger containing protein</fullName>
    </submittedName>
</protein>
<feature type="transmembrane region" description="Helical" evidence="1">
    <location>
        <begin position="37"/>
        <end position="56"/>
    </location>
</feature>
<reference evidence="2 3" key="1">
    <citation type="submission" date="2016-11" db="EMBL/GenBank/DDBJ databases">
        <authorList>
            <person name="Manzoor S."/>
        </authorList>
    </citation>
    <scope>NUCLEOTIDE SEQUENCE [LARGE SCALE GENOMIC DNA]</scope>
    <source>
        <strain evidence="2">Clostridium ultunense strain Esp</strain>
    </source>
</reference>